<dbReference type="EMBL" id="JASSZA010000017">
    <property type="protein sequence ID" value="KAK2090342.1"/>
    <property type="molecule type" value="Genomic_DNA"/>
</dbReference>
<accession>A0ABQ9TZW3</accession>
<feature type="compositionally biased region" description="Acidic residues" evidence="1">
    <location>
        <begin position="62"/>
        <end position="73"/>
    </location>
</feature>
<dbReference type="Proteomes" id="UP001266305">
    <property type="component" value="Unassembled WGS sequence"/>
</dbReference>
<reference evidence="2 3" key="1">
    <citation type="submission" date="2023-05" db="EMBL/GenBank/DDBJ databases">
        <title>B98-5 Cell Line De Novo Hybrid Assembly: An Optical Mapping Approach.</title>
        <authorList>
            <person name="Kananen K."/>
            <person name="Auerbach J.A."/>
            <person name="Kautto E."/>
            <person name="Blachly J.S."/>
        </authorList>
    </citation>
    <scope>NUCLEOTIDE SEQUENCE [LARGE SCALE GENOMIC DNA]</scope>
    <source>
        <strain evidence="2">B95-8</strain>
        <tissue evidence="2">Cell line</tissue>
    </source>
</reference>
<feature type="region of interest" description="Disordered" evidence="1">
    <location>
        <begin position="1"/>
        <end position="81"/>
    </location>
</feature>
<keyword evidence="3" id="KW-1185">Reference proteome</keyword>
<feature type="region of interest" description="Disordered" evidence="1">
    <location>
        <begin position="151"/>
        <end position="170"/>
    </location>
</feature>
<evidence type="ECO:0000313" key="2">
    <source>
        <dbReference type="EMBL" id="KAK2090342.1"/>
    </source>
</evidence>
<evidence type="ECO:0000313" key="3">
    <source>
        <dbReference type="Proteomes" id="UP001266305"/>
    </source>
</evidence>
<organism evidence="2 3">
    <name type="scientific">Saguinus oedipus</name>
    <name type="common">Cotton-top tamarin</name>
    <name type="synonym">Oedipomidas oedipus</name>
    <dbReference type="NCBI Taxonomy" id="9490"/>
    <lineage>
        <taxon>Eukaryota</taxon>
        <taxon>Metazoa</taxon>
        <taxon>Chordata</taxon>
        <taxon>Craniata</taxon>
        <taxon>Vertebrata</taxon>
        <taxon>Euteleostomi</taxon>
        <taxon>Mammalia</taxon>
        <taxon>Eutheria</taxon>
        <taxon>Euarchontoglires</taxon>
        <taxon>Primates</taxon>
        <taxon>Haplorrhini</taxon>
        <taxon>Platyrrhini</taxon>
        <taxon>Cebidae</taxon>
        <taxon>Callitrichinae</taxon>
        <taxon>Saguinus</taxon>
    </lineage>
</organism>
<feature type="compositionally biased region" description="Gly residues" evidence="1">
    <location>
        <begin position="1"/>
        <end position="16"/>
    </location>
</feature>
<feature type="region of interest" description="Disordered" evidence="1">
    <location>
        <begin position="99"/>
        <end position="136"/>
    </location>
</feature>
<comment type="caution">
    <text evidence="2">The sequence shown here is derived from an EMBL/GenBank/DDBJ whole genome shotgun (WGS) entry which is preliminary data.</text>
</comment>
<sequence length="205" mass="20574">MLAAGAGRGGGGGRSEGAGRGEEEGEGRRPAVREPEGEGLAARVPDSPAASRPRPAAACPAAEEEEEREEEAPESWGWAAAGGADCGARGALFTPEARRCKRGAGGAGRRDCARGGGALSRAAPVGPLPPPSSAGACALRAPQPLMSCGARGAAGLGGVRPPTPTRTRAGENRFAVLLRGPQIGLSLAAPLRLSTPLYPSFEPRK</sequence>
<name>A0ABQ9TZW3_SAGOE</name>
<proteinExistence type="predicted"/>
<feature type="compositionally biased region" description="Low complexity" evidence="1">
    <location>
        <begin position="38"/>
        <end position="61"/>
    </location>
</feature>
<evidence type="ECO:0000256" key="1">
    <source>
        <dbReference type="SAM" id="MobiDB-lite"/>
    </source>
</evidence>
<gene>
    <name evidence="2" type="ORF">P7K49_031598</name>
</gene>
<protein>
    <submittedName>
        <fullName evidence="2">Uncharacterized protein</fullName>
    </submittedName>
</protein>
<feature type="compositionally biased region" description="Basic and acidic residues" evidence="1">
    <location>
        <begin position="17"/>
        <end position="36"/>
    </location>
</feature>